<organism evidence="1 2">
    <name type="scientific">Paraburkholderia fynbosensis</name>
    <dbReference type="NCBI Taxonomy" id="1200993"/>
    <lineage>
        <taxon>Bacteria</taxon>
        <taxon>Pseudomonadati</taxon>
        <taxon>Pseudomonadota</taxon>
        <taxon>Betaproteobacteria</taxon>
        <taxon>Burkholderiales</taxon>
        <taxon>Burkholderiaceae</taxon>
        <taxon>Paraburkholderia</taxon>
    </lineage>
</organism>
<dbReference type="EMBL" id="CADIKI010000009">
    <property type="protein sequence ID" value="CAB3792944.1"/>
    <property type="molecule type" value="Genomic_DNA"/>
</dbReference>
<dbReference type="SUPFAM" id="SSF53300">
    <property type="entry name" value="vWA-like"/>
    <property type="match status" value="1"/>
</dbReference>
<gene>
    <name evidence="1" type="ORF">LMG27177_03293</name>
</gene>
<accession>A0A6J5G678</accession>
<evidence type="ECO:0000313" key="2">
    <source>
        <dbReference type="Proteomes" id="UP000494252"/>
    </source>
</evidence>
<sequence length="348" mass="38143">MSAGTRKPGFARARHWLTPLALVALIAAVVMPDVTLPRNTFDYIVTFDITQSMDVEDVVLNGLPVSRLKFAQAAMRDALGRLPCGSKVGWSVFTGQRTLLLLAPLEVCGNYDALLVSLDGIDGRMRWTNWSRIAEGGVYSAVRVAQEVGRGAAVVFVTDGQEAPPLPASRALMRDLNPARIEGWLIGVGGDQPAAIPRTDIDGNRIGYWQADDVVQVPALPGADPRIETHEELSELRGQYLAFVGGQTGLGYRRLWATNALGDAMLDVRLAHREPVPVDLRWIPALFALVLLAGRFVPDVVWTWLRIGRDALRRLAARILSALAARSPERPVVERPRPERLRVTEADV</sequence>
<name>A0A6J5G678_9BURK</name>
<proteinExistence type="predicted"/>
<dbReference type="AlphaFoldDB" id="A0A6J5G678"/>
<keyword evidence="2" id="KW-1185">Reference proteome</keyword>
<dbReference type="Gene3D" id="3.40.50.410">
    <property type="entry name" value="von Willebrand factor, type A domain"/>
    <property type="match status" value="1"/>
</dbReference>
<evidence type="ECO:0000313" key="1">
    <source>
        <dbReference type="EMBL" id="CAB3792944.1"/>
    </source>
</evidence>
<reference evidence="1 2" key="1">
    <citation type="submission" date="2020-04" db="EMBL/GenBank/DDBJ databases">
        <authorList>
            <person name="De Canck E."/>
        </authorList>
    </citation>
    <scope>NUCLEOTIDE SEQUENCE [LARGE SCALE GENOMIC DNA]</scope>
    <source>
        <strain evidence="1 2">LMG 27177</strain>
    </source>
</reference>
<dbReference type="Proteomes" id="UP000494252">
    <property type="component" value="Unassembled WGS sequence"/>
</dbReference>
<protein>
    <recommendedName>
        <fullName evidence="3">VWFA domain-containing protein</fullName>
    </recommendedName>
</protein>
<dbReference type="InterPro" id="IPR036465">
    <property type="entry name" value="vWFA_dom_sf"/>
</dbReference>
<dbReference type="RefSeq" id="WP_246290941.1">
    <property type="nucleotide sequence ID" value="NZ_CADIKI010000009.1"/>
</dbReference>
<evidence type="ECO:0008006" key="3">
    <source>
        <dbReference type="Google" id="ProtNLM"/>
    </source>
</evidence>